<feature type="transmembrane region" description="Helical" evidence="6">
    <location>
        <begin position="52"/>
        <end position="73"/>
    </location>
</feature>
<evidence type="ECO:0000256" key="2">
    <source>
        <dbReference type="ARBA" id="ARBA00022475"/>
    </source>
</evidence>
<evidence type="ECO:0000313" key="7">
    <source>
        <dbReference type="EMBL" id="HED11277.1"/>
    </source>
</evidence>
<evidence type="ECO:0000256" key="1">
    <source>
        <dbReference type="ARBA" id="ARBA00004651"/>
    </source>
</evidence>
<keyword evidence="4 6" id="KW-1133">Transmembrane helix</keyword>
<name>A0A7V1PVD7_CALAY</name>
<feature type="transmembrane region" description="Helical" evidence="6">
    <location>
        <begin position="397"/>
        <end position="417"/>
    </location>
</feature>
<accession>A0A7V1PVD7</accession>
<keyword evidence="3 6" id="KW-0812">Transmembrane</keyword>
<feature type="transmembrane region" description="Helical" evidence="6">
    <location>
        <begin position="306"/>
        <end position="330"/>
    </location>
</feature>
<dbReference type="EMBL" id="DRLD01000314">
    <property type="protein sequence ID" value="HED11277.1"/>
    <property type="molecule type" value="Genomic_DNA"/>
</dbReference>
<feature type="transmembrane region" description="Helical" evidence="6">
    <location>
        <begin position="20"/>
        <end position="40"/>
    </location>
</feature>
<keyword evidence="2" id="KW-1003">Cell membrane</keyword>
<dbReference type="Pfam" id="PF13440">
    <property type="entry name" value="Polysacc_synt_3"/>
    <property type="match status" value="1"/>
</dbReference>
<evidence type="ECO:0008006" key="8">
    <source>
        <dbReference type="Google" id="ProtNLM"/>
    </source>
</evidence>
<dbReference type="PANTHER" id="PTHR30250">
    <property type="entry name" value="PST FAMILY PREDICTED COLANIC ACID TRANSPORTER"/>
    <property type="match status" value="1"/>
</dbReference>
<dbReference type="Proteomes" id="UP000886005">
    <property type="component" value="Unassembled WGS sequence"/>
</dbReference>
<dbReference type="AlphaFoldDB" id="A0A7V1PVD7"/>
<evidence type="ECO:0000256" key="4">
    <source>
        <dbReference type="ARBA" id="ARBA00022989"/>
    </source>
</evidence>
<feature type="transmembrane region" description="Helical" evidence="6">
    <location>
        <begin position="368"/>
        <end position="391"/>
    </location>
</feature>
<gene>
    <name evidence="7" type="ORF">ENJ10_11365</name>
</gene>
<comment type="caution">
    <text evidence="7">The sequence shown here is derived from an EMBL/GenBank/DDBJ whole genome shotgun (WGS) entry which is preliminary data.</text>
</comment>
<dbReference type="GO" id="GO:0005886">
    <property type="term" value="C:plasma membrane"/>
    <property type="evidence" value="ECO:0007669"/>
    <property type="project" value="UniProtKB-SubCell"/>
</dbReference>
<organism evidence="7">
    <name type="scientific">Caldithrix abyssi</name>
    <dbReference type="NCBI Taxonomy" id="187145"/>
    <lineage>
        <taxon>Bacteria</taxon>
        <taxon>Pseudomonadati</taxon>
        <taxon>Calditrichota</taxon>
        <taxon>Calditrichia</taxon>
        <taxon>Calditrichales</taxon>
        <taxon>Calditrichaceae</taxon>
        <taxon>Caldithrix</taxon>
    </lineage>
</organism>
<feature type="transmembrane region" description="Helical" evidence="6">
    <location>
        <begin position="123"/>
        <end position="143"/>
    </location>
</feature>
<feature type="transmembrane region" description="Helical" evidence="6">
    <location>
        <begin position="85"/>
        <end position="107"/>
    </location>
</feature>
<evidence type="ECO:0000256" key="3">
    <source>
        <dbReference type="ARBA" id="ARBA00022692"/>
    </source>
</evidence>
<feature type="transmembrane region" description="Helical" evidence="6">
    <location>
        <begin position="224"/>
        <end position="250"/>
    </location>
</feature>
<sequence>MIRRAWAKISENEFLKNVTILFSGSTLAQAVPILIAPIISRIYLPEHFGEQGLFVSTYTIIAIAAGLRYDMAIMLPKKREEANTLFFISNFFSLSFSMVSAIILFAFKEEIIALFNLRAPAHWLYFLPVAIVLKNLVQTALVLNNRLKKFKRVAKSKIYQTTISSAVILGLGLSGHAGSLQLIVGKLSGLLQNGFYLSFRLKENFKSGNYKLTKAIELIKRYRFFPYFSVANGFLNALSVQLPGFMLIALFDPGIAGLYAFSYRLIILPLNLIAQSIRDVYFQRLSERFNEGSLTRKLIRKNYLKVLRLSILPFIAAFFLAPLVFGPLFGAKWQQAGLYIQIIIPWLFMVFLNMPLSTIPSIMNKQHLLLVYNAMLLIFRFLAIFGGYYFFNDPVASLILFSATGLFFNFIFLKLIFSIINK</sequence>
<evidence type="ECO:0000256" key="5">
    <source>
        <dbReference type="ARBA" id="ARBA00023136"/>
    </source>
</evidence>
<reference evidence="7" key="1">
    <citation type="journal article" date="2020" name="mSystems">
        <title>Genome- and Community-Level Interaction Insights into Carbon Utilization and Element Cycling Functions of Hydrothermarchaeota in Hydrothermal Sediment.</title>
        <authorList>
            <person name="Zhou Z."/>
            <person name="Liu Y."/>
            <person name="Xu W."/>
            <person name="Pan J."/>
            <person name="Luo Z.H."/>
            <person name="Li M."/>
        </authorList>
    </citation>
    <scope>NUCLEOTIDE SEQUENCE [LARGE SCALE GENOMIC DNA]</scope>
    <source>
        <strain evidence="7">HyVt-456</strain>
    </source>
</reference>
<feature type="transmembrane region" description="Helical" evidence="6">
    <location>
        <begin position="336"/>
        <end position="356"/>
    </location>
</feature>
<proteinExistence type="predicted"/>
<protein>
    <recommendedName>
        <fullName evidence="8">Lipopolysaccharide biosynthesis protein</fullName>
    </recommendedName>
</protein>
<comment type="subcellular location">
    <subcellularLocation>
        <location evidence="1">Cell membrane</location>
        <topology evidence="1">Multi-pass membrane protein</topology>
    </subcellularLocation>
</comment>
<evidence type="ECO:0000256" key="6">
    <source>
        <dbReference type="SAM" id="Phobius"/>
    </source>
</evidence>
<feature type="transmembrane region" description="Helical" evidence="6">
    <location>
        <begin position="256"/>
        <end position="274"/>
    </location>
</feature>
<dbReference type="PANTHER" id="PTHR30250:SF28">
    <property type="entry name" value="POLYSACCHARIDE BIOSYNTHESIS PROTEIN"/>
    <property type="match status" value="1"/>
</dbReference>
<keyword evidence="5 6" id="KW-0472">Membrane</keyword>
<dbReference type="InterPro" id="IPR050833">
    <property type="entry name" value="Poly_Biosynth_Transport"/>
</dbReference>